<sequence length="214" mass="22726">MMRSLSHFTRGCTLAITALTLTGCVSGGSTEFHRYTLAEVPSSSAPFPARHVLAVPGVRLSGMLAGNGIVMQVSDIELQAAQQNLWAGELGHQLTQRLQSSLQHALPATRIDSQPGDGMTLTVDVEQFQGRFDGQAVASGQYRVTNANGDVRIQDRFQHTVPLAEDGYPALVRALSTAWSRSSDQIAERIVALQGAPSSSNPSSAEAATEAVPQ</sequence>
<name>A0ABU1GR47_9GAMM</name>
<dbReference type="Proteomes" id="UP001269375">
    <property type="component" value="Unassembled WGS sequence"/>
</dbReference>
<evidence type="ECO:0000313" key="4">
    <source>
        <dbReference type="Proteomes" id="UP001269375"/>
    </source>
</evidence>
<dbReference type="InterPro" id="IPR005586">
    <property type="entry name" value="ABC_trans_aux"/>
</dbReference>
<dbReference type="RefSeq" id="WP_251593457.1">
    <property type="nucleotide sequence ID" value="NZ_JAMLJI010000002.1"/>
</dbReference>
<evidence type="ECO:0000313" key="3">
    <source>
        <dbReference type="EMBL" id="MDR5894500.1"/>
    </source>
</evidence>
<organism evidence="3 4">
    <name type="scientific">Larsenimonas suaedae</name>
    <dbReference type="NCBI Taxonomy" id="1851019"/>
    <lineage>
        <taxon>Bacteria</taxon>
        <taxon>Pseudomonadati</taxon>
        <taxon>Pseudomonadota</taxon>
        <taxon>Gammaproteobacteria</taxon>
        <taxon>Oceanospirillales</taxon>
        <taxon>Halomonadaceae</taxon>
        <taxon>Larsenimonas</taxon>
    </lineage>
</organism>
<keyword evidence="4" id="KW-1185">Reference proteome</keyword>
<feature type="domain" description="ABC-type transport auxiliary lipoprotein component" evidence="2">
    <location>
        <begin position="35"/>
        <end position="187"/>
    </location>
</feature>
<evidence type="ECO:0000259" key="2">
    <source>
        <dbReference type="Pfam" id="PF03886"/>
    </source>
</evidence>
<comment type="caution">
    <text evidence="3">The sequence shown here is derived from an EMBL/GenBank/DDBJ whole genome shotgun (WGS) entry which is preliminary data.</text>
</comment>
<dbReference type="Gene3D" id="3.40.50.10610">
    <property type="entry name" value="ABC-type transport auxiliary lipoprotein component"/>
    <property type="match status" value="1"/>
</dbReference>
<evidence type="ECO:0000256" key="1">
    <source>
        <dbReference type="SAM" id="MobiDB-lite"/>
    </source>
</evidence>
<protein>
    <submittedName>
        <fullName evidence="3">ABC-type transport auxiliary lipoprotein family protein</fullName>
    </submittedName>
</protein>
<dbReference type="Pfam" id="PF03886">
    <property type="entry name" value="ABC_trans_aux"/>
    <property type="match status" value="1"/>
</dbReference>
<accession>A0ABU1GR47</accession>
<proteinExistence type="predicted"/>
<reference evidence="3 4" key="1">
    <citation type="submission" date="2023-04" db="EMBL/GenBank/DDBJ databases">
        <title>A long-awaited taxogenomic arrangement of the family Halomonadaceae.</title>
        <authorList>
            <person name="De La Haba R."/>
            <person name="Chuvochina M."/>
            <person name="Wittouck S."/>
            <person name="Arahal D.R."/>
            <person name="Sanchez-Porro C."/>
            <person name="Hugenholtz P."/>
            <person name="Ventosa A."/>
        </authorList>
    </citation>
    <scope>NUCLEOTIDE SEQUENCE [LARGE SCALE GENOMIC DNA]</scope>
    <source>
        <strain evidence="3 4">DSM 22428</strain>
    </source>
</reference>
<keyword evidence="3" id="KW-0449">Lipoprotein</keyword>
<feature type="region of interest" description="Disordered" evidence="1">
    <location>
        <begin position="194"/>
        <end position="214"/>
    </location>
</feature>
<gene>
    <name evidence="3" type="ORF">QC825_00265</name>
</gene>
<dbReference type="EMBL" id="JARWAO010000001">
    <property type="protein sequence ID" value="MDR5894500.1"/>
    <property type="molecule type" value="Genomic_DNA"/>
</dbReference>
<dbReference type="PROSITE" id="PS51257">
    <property type="entry name" value="PROKAR_LIPOPROTEIN"/>
    <property type="match status" value="1"/>
</dbReference>
<feature type="compositionally biased region" description="Low complexity" evidence="1">
    <location>
        <begin position="196"/>
        <end position="214"/>
    </location>
</feature>
<dbReference type="SUPFAM" id="SSF159594">
    <property type="entry name" value="XCC0632-like"/>
    <property type="match status" value="1"/>
</dbReference>